<evidence type="ECO:0000313" key="1">
    <source>
        <dbReference type="EMBL" id="KIM28501.1"/>
    </source>
</evidence>
<protein>
    <recommendedName>
        <fullName evidence="3">F-box domain-containing protein</fullName>
    </recommendedName>
</protein>
<dbReference type="AlphaFoldDB" id="A0A0C3BAM0"/>
<organism evidence="1 2">
    <name type="scientific">Serendipita vermifera MAFF 305830</name>
    <dbReference type="NCBI Taxonomy" id="933852"/>
    <lineage>
        <taxon>Eukaryota</taxon>
        <taxon>Fungi</taxon>
        <taxon>Dikarya</taxon>
        <taxon>Basidiomycota</taxon>
        <taxon>Agaricomycotina</taxon>
        <taxon>Agaricomycetes</taxon>
        <taxon>Sebacinales</taxon>
        <taxon>Serendipitaceae</taxon>
        <taxon>Serendipita</taxon>
    </lineage>
</organism>
<dbReference type="EMBL" id="KN824292">
    <property type="protein sequence ID" value="KIM28501.1"/>
    <property type="molecule type" value="Genomic_DNA"/>
</dbReference>
<accession>A0A0C3BAM0</accession>
<evidence type="ECO:0008006" key="3">
    <source>
        <dbReference type="Google" id="ProtNLM"/>
    </source>
</evidence>
<reference evidence="2" key="2">
    <citation type="submission" date="2015-01" db="EMBL/GenBank/DDBJ databases">
        <title>Evolutionary Origins and Diversification of the Mycorrhizal Mutualists.</title>
        <authorList>
            <consortium name="DOE Joint Genome Institute"/>
            <consortium name="Mycorrhizal Genomics Consortium"/>
            <person name="Kohler A."/>
            <person name="Kuo A."/>
            <person name="Nagy L.G."/>
            <person name="Floudas D."/>
            <person name="Copeland A."/>
            <person name="Barry K.W."/>
            <person name="Cichocki N."/>
            <person name="Veneault-Fourrey C."/>
            <person name="LaButti K."/>
            <person name="Lindquist E.A."/>
            <person name="Lipzen A."/>
            <person name="Lundell T."/>
            <person name="Morin E."/>
            <person name="Murat C."/>
            <person name="Riley R."/>
            <person name="Ohm R."/>
            <person name="Sun H."/>
            <person name="Tunlid A."/>
            <person name="Henrissat B."/>
            <person name="Grigoriev I.V."/>
            <person name="Hibbett D.S."/>
            <person name="Martin F."/>
        </authorList>
    </citation>
    <scope>NUCLEOTIDE SEQUENCE [LARGE SCALE GENOMIC DNA]</scope>
    <source>
        <strain evidence="2">MAFF 305830</strain>
    </source>
</reference>
<gene>
    <name evidence="1" type="ORF">M408DRAFT_8657</name>
</gene>
<sequence length="345" mass="39679">MWPPEDIAVVPTGKILQDAKIDANKMEVELKDVLLLLEQIRLRAQQLKQGLDELRAWIAPIRRAPFDVLVVILGLCGENDWKTTLAFSAVSRQWREVVLATPNARRLLDPRNRIQDSTLRTFFERSGQCPPHIYWPTSLSNAPLATMADLLQCLSIWELPKDSGEVFPNLNRLVIRVNQPHLQPSDIPRTRFPALRHLHCRWGFKKSYGNPMIMALPPLPPLETLFLSTSTDFTWIRVMRECRNTLVALKVYLKDVKSRVDLSLTLPKLKCLEICSVQQEIWPVRLLAPSLEVYTIMMIGTIYGQITEDSLSNVRFLHFFFAFAAMRTWKAFCISYLRILVSALT</sequence>
<dbReference type="HOGENOM" id="CLU_719939_0_0_1"/>
<keyword evidence="2" id="KW-1185">Reference proteome</keyword>
<name>A0A0C3BAM0_SERVB</name>
<evidence type="ECO:0000313" key="2">
    <source>
        <dbReference type="Proteomes" id="UP000054097"/>
    </source>
</evidence>
<proteinExistence type="predicted"/>
<dbReference type="Proteomes" id="UP000054097">
    <property type="component" value="Unassembled WGS sequence"/>
</dbReference>
<reference evidence="1 2" key="1">
    <citation type="submission" date="2014-04" db="EMBL/GenBank/DDBJ databases">
        <authorList>
            <consortium name="DOE Joint Genome Institute"/>
            <person name="Kuo A."/>
            <person name="Zuccaro A."/>
            <person name="Kohler A."/>
            <person name="Nagy L.G."/>
            <person name="Floudas D."/>
            <person name="Copeland A."/>
            <person name="Barry K.W."/>
            <person name="Cichocki N."/>
            <person name="Veneault-Fourrey C."/>
            <person name="LaButti K."/>
            <person name="Lindquist E.A."/>
            <person name="Lipzen A."/>
            <person name="Lundell T."/>
            <person name="Morin E."/>
            <person name="Murat C."/>
            <person name="Sun H."/>
            <person name="Tunlid A."/>
            <person name="Henrissat B."/>
            <person name="Grigoriev I.V."/>
            <person name="Hibbett D.S."/>
            <person name="Martin F."/>
            <person name="Nordberg H.P."/>
            <person name="Cantor M.N."/>
            <person name="Hua S.X."/>
        </authorList>
    </citation>
    <scope>NUCLEOTIDE SEQUENCE [LARGE SCALE GENOMIC DNA]</scope>
    <source>
        <strain evidence="1 2">MAFF 305830</strain>
    </source>
</reference>
<dbReference type="OrthoDB" id="3365698at2759"/>